<feature type="region of interest" description="Disordered" evidence="1">
    <location>
        <begin position="106"/>
        <end position="154"/>
    </location>
</feature>
<evidence type="ECO:0000313" key="2">
    <source>
        <dbReference type="EMBL" id="GLW73685.1"/>
    </source>
</evidence>
<sequence length="154" mass="16793">MTTPDDRARLRYTARTPEEFAAYTAGLVRHLGDLRTSLALLGQETSQALRETSVAGDGRFDARLRALPVERQLAKTIRSLESAAKSLERSALRRIAHDSRVAALPAQRAAKALEKANKKPSKSAPVNQNSASTPGPAESSYTEPRNIFDLKRPA</sequence>
<evidence type="ECO:0000313" key="3">
    <source>
        <dbReference type="Proteomes" id="UP001165041"/>
    </source>
</evidence>
<dbReference type="AlphaFoldDB" id="A0A9W6V615"/>
<dbReference type="RefSeq" id="WP_285739319.1">
    <property type="nucleotide sequence ID" value="NZ_BSSA01000027.1"/>
</dbReference>
<dbReference type="Proteomes" id="UP001165041">
    <property type="component" value="Unassembled WGS sequence"/>
</dbReference>
<protein>
    <submittedName>
        <fullName evidence="2">Uncharacterized protein</fullName>
    </submittedName>
</protein>
<proteinExistence type="predicted"/>
<reference evidence="2" key="1">
    <citation type="submission" date="2023-02" db="EMBL/GenBank/DDBJ databases">
        <title>Kitasatospora phosalacinea NBRC 14627.</title>
        <authorList>
            <person name="Ichikawa N."/>
            <person name="Sato H."/>
            <person name="Tonouchi N."/>
        </authorList>
    </citation>
    <scope>NUCLEOTIDE SEQUENCE</scope>
    <source>
        <strain evidence="2">NBRC 14627</strain>
    </source>
</reference>
<gene>
    <name evidence="2" type="ORF">Kpho02_59830</name>
</gene>
<feature type="compositionally biased region" description="Polar residues" evidence="1">
    <location>
        <begin position="124"/>
        <end position="143"/>
    </location>
</feature>
<dbReference type="EMBL" id="BSSA01000027">
    <property type="protein sequence ID" value="GLW73685.1"/>
    <property type="molecule type" value="Genomic_DNA"/>
</dbReference>
<comment type="caution">
    <text evidence="2">The sequence shown here is derived from an EMBL/GenBank/DDBJ whole genome shotgun (WGS) entry which is preliminary data.</text>
</comment>
<accession>A0A9W6V615</accession>
<name>A0A9W6V615_9ACTN</name>
<evidence type="ECO:0000256" key="1">
    <source>
        <dbReference type="SAM" id="MobiDB-lite"/>
    </source>
</evidence>
<organism evidence="2 3">
    <name type="scientific">Kitasatospora phosalacinea</name>
    <dbReference type="NCBI Taxonomy" id="2065"/>
    <lineage>
        <taxon>Bacteria</taxon>
        <taxon>Bacillati</taxon>
        <taxon>Actinomycetota</taxon>
        <taxon>Actinomycetes</taxon>
        <taxon>Kitasatosporales</taxon>
        <taxon>Streptomycetaceae</taxon>
        <taxon>Kitasatospora</taxon>
    </lineage>
</organism>